<dbReference type="InterPro" id="IPR002167">
    <property type="entry name" value="GDC-like"/>
</dbReference>
<comment type="subcellular location">
    <subcellularLocation>
        <location evidence="1">Mitochondrion inner membrane</location>
        <topology evidence="1">Multi-pass membrane protein</topology>
    </subcellularLocation>
</comment>
<evidence type="ECO:0000256" key="1">
    <source>
        <dbReference type="ARBA" id="ARBA00004448"/>
    </source>
</evidence>
<dbReference type="OrthoDB" id="270584at2759"/>
<sequence>MKKSSRENVKTFIAGGVAGCVAKTTVAPFDRVKILLQAHHQHYKHLGVLSAIIAIQKREGFQGLFKGNSAQMIRIFPYAAIQFTSYEFYKPLALNTFGPGHISRLVPGALAGLTAVLFTYPLDIIRARLAFQGSDTRIYKGIIHALSCMITEDSGIRGFYRGITATIFGMVPYAGLSFYCFETLKVQLLTNAPEIFGSDNPNKENSKVLSIPAKLMCGAISGAFAQTVSYPLDVVRRKMQLAIMYPPEQQYLFRSCSSTLKYVYIKYGVVNGLYRGLTVNYMKAAPMVAVSFSTYEVMKQFLGLDTAVSR</sequence>
<dbReference type="InterPro" id="IPR023395">
    <property type="entry name" value="MCP_dom_sf"/>
</dbReference>
<dbReference type="InterPro" id="IPR002067">
    <property type="entry name" value="MCP"/>
</dbReference>
<dbReference type="GO" id="GO:0005743">
    <property type="term" value="C:mitochondrial inner membrane"/>
    <property type="evidence" value="ECO:0007669"/>
    <property type="project" value="UniProtKB-SubCell"/>
</dbReference>
<organism evidence="11 12">
    <name type="scientific">Dimorphilus gyrociliatus</name>
    <dbReference type="NCBI Taxonomy" id="2664684"/>
    <lineage>
        <taxon>Eukaryota</taxon>
        <taxon>Metazoa</taxon>
        <taxon>Spiralia</taxon>
        <taxon>Lophotrochozoa</taxon>
        <taxon>Annelida</taxon>
        <taxon>Polychaeta</taxon>
        <taxon>Polychaeta incertae sedis</taxon>
        <taxon>Dinophilidae</taxon>
        <taxon>Dimorphilus</taxon>
    </lineage>
</organism>
<protein>
    <submittedName>
        <fullName evidence="11">DgyrCDS10842</fullName>
    </submittedName>
</protein>
<keyword evidence="4 9" id="KW-0812">Transmembrane</keyword>
<dbReference type="AlphaFoldDB" id="A0A7I8W2J9"/>
<evidence type="ECO:0000256" key="6">
    <source>
        <dbReference type="ARBA" id="ARBA00022792"/>
    </source>
</evidence>
<keyword evidence="6" id="KW-0999">Mitochondrion inner membrane</keyword>
<keyword evidence="12" id="KW-1185">Reference proteome</keyword>
<dbReference type="PRINTS" id="PR00928">
    <property type="entry name" value="GRAVESDC"/>
</dbReference>
<dbReference type="SUPFAM" id="SSF103506">
    <property type="entry name" value="Mitochondrial carrier"/>
    <property type="match status" value="1"/>
</dbReference>
<evidence type="ECO:0000256" key="10">
    <source>
        <dbReference type="RuleBase" id="RU000488"/>
    </source>
</evidence>
<comment type="caution">
    <text evidence="11">The sequence shown here is derived from an EMBL/GenBank/DDBJ whole genome shotgun (WGS) entry which is preliminary data.</text>
</comment>
<dbReference type="Gene3D" id="1.50.40.10">
    <property type="entry name" value="Mitochondrial carrier domain"/>
    <property type="match status" value="1"/>
</dbReference>
<feature type="repeat" description="Solcar" evidence="9">
    <location>
        <begin position="6"/>
        <end position="92"/>
    </location>
</feature>
<feature type="repeat" description="Solcar" evidence="9">
    <location>
        <begin position="99"/>
        <end position="187"/>
    </location>
</feature>
<evidence type="ECO:0000313" key="12">
    <source>
        <dbReference type="Proteomes" id="UP000549394"/>
    </source>
</evidence>
<gene>
    <name evidence="11" type="ORF">DGYR_LOCUS10226</name>
</gene>
<dbReference type="PANTHER" id="PTHR24089">
    <property type="entry name" value="SOLUTE CARRIER FAMILY 25"/>
    <property type="match status" value="1"/>
</dbReference>
<evidence type="ECO:0000256" key="4">
    <source>
        <dbReference type="ARBA" id="ARBA00022692"/>
    </source>
</evidence>
<dbReference type="Pfam" id="PF00153">
    <property type="entry name" value="Mito_carr"/>
    <property type="match status" value="3"/>
</dbReference>
<evidence type="ECO:0000256" key="7">
    <source>
        <dbReference type="ARBA" id="ARBA00023128"/>
    </source>
</evidence>
<evidence type="ECO:0000313" key="11">
    <source>
        <dbReference type="EMBL" id="CAD5122412.1"/>
    </source>
</evidence>
<name>A0A7I8W2J9_9ANNE</name>
<dbReference type="Proteomes" id="UP000549394">
    <property type="component" value="Unassembled WGS sequence"/>
</dbReference>
<dbReference type="InterPro" id="IPR018108">
    <property type="entry name" value="MCP_transmembrane"/>
</dbReference>
<comment type="similarity">
    <text evidence="2 10">Belongs to the mitochondrial carrier (TC 2.A.29) family.</text>
</comment>
<keyword evidence="5" id="KW-0677">Repeat</keyword>
<keyword evidence="3 10" id="KW-0813">Transport</keyword>
<reference evidence="11 12" key="1">
    <citation type="submission" date="2020-08" db="EMBL/GenBank/DDBJ databases">
        <authorList>
            <person name="Hejnol A."/>
        </authorList>
    </citation>
    <scope>NUCLEOTIDE SEQUENCE [LARGE SCALE GENOMIC DNA]</scope>
</reference>
<evidence type="ECO:0000256" key="5">
    <source>
        <dbReference type="ARBA" id="ARBA00022737"/>
    </source>
</evidence>
<dbReference type="EMBL" id="CAJFCJ010000017">
    <property type="protein sequence ID" value="CAD5122412.1"/>
    <property type="molecule type" value="Genomic_DNA"/>
</dbReference>
<proteinExistence type="inferred from homology"/>
<dbReference type="GO" id="GO:0055085">
    <property type="term" value="P:transmembrane transport"/>
    <property type="evidence" value="ECO:0007669"/>
    <property type="project" value="InterPro"/>
</dbReference>
<evidence type="ECO:0000256" key="9">
    <source>
        <dbReference type="PROSITE-ProRule" id="PRU00282"/>
    </source>
</evidence>
<evidence type="ECO:0000256" key="2">
    <source>
        <dbReference type="ARBA" id="ARBA00006375"/>
    </source>
</evidence>
<dbReference type="PROSITE" id="PS50920">
    <property type="entry name" value="SOLCAR"/>
    <property type="match status" value="3"/>
</dbReference>
<dbReference type="PRINTS" id="PR00926">
    <property type="entry name" value="MITOCARRIER"/>
</dbReference>
<evidence type="ECO:0000256" key="3">
    <source>
        <dbReference type="ARBA" id="ARBA00022448"/>
    </source>
</evidence>
<accession>A0A7I8W2J9</accession>
<keyword evidence="7" id="KW-0496">Mitochondrion</keyword>
<keyword evidence="8 9" id="KW-0472">Membrane</keyword>
<evidence type="ECO:0000256" key="8">
    <source>
        <dbReference type="ARBA" id="ARBA00023136"/>
    </source>
</evidence>
<feature type="repeat" description="Solcar" evidence="9">
    <location>
        <begin position="209"/>
        <end position="301"/>
    </location>
</feature>